<evidence type="ECO:0000256" key="4">
    <source>
        <dbReference type="ARBA" id="ARBA00022989"/>
    </source>
</evidence>
<evidence type="ECO:0000259" key="10">
    <source>
        <dbReference type="PROSITE" id="PS50262"/>
    </source>
</evidence>
<keyword evidence="12" id="KW-1185">Reference proteome</keyword>
<dbReference type="PRINTS" id="PR00237">
    <property type="entry name" value="GPCRRHODOPSN"/>
</dbReference>
<comment type="subcellular location">
    <subcellularLocation>
        <location evidence="1">Membrane</location>
        <topology evidence="1">Multi-pass membrane protein</topology>
    </subcellularLocation>
</comment>
<comment type="similarity">
    <text evidence="2">Belongs to the G-protein coupled receptor 1 family.</text>
</comment>
<organism evidence="11">
    <name type="scientific">Oppiella nova</name>
    <dbReference type="NCBI Taxonomy" id="334625"/>
    <lineage>
        <taxon>Eukaryota</taxon>
        <taxon>Metazoa</taxon>
        <taxon>Ecdysozoa</taxon>
        <taxon>Arthropoda</taxon>
        <taxon>Chelicerata</taxon>
        <taxon>Arachnida</taxon>
        <taxon>Acari</taxon>
        <taxon>Acariformes</taxon>
        <taxon>Sarcoptiformes</taxon>
        <taxon>Oribatida</taxon>
        <taxon>Brachypylina</taxon>
        <taxon>Oppioidea</taxon>
        <taxon>Oppiidae</taxon>
        <taxon>Oppiella</taxon>
    </lineage>
</organism>
<feature type="transmembrane region" description="Helical" evidence="9">
    <location>
        <begin position="30"/>
        <end position="59"/>
    </location>
</feature>
<keyword evidence="3 9" id="KW-0812">Transmembrane</keyword>
<dbReference type="InterPro" id="IPR000276">
    <property type="entry name" value="GPCR_Rhodpsn"/>
</dbReference>
<evidence type="ECO:0000256" key="7">
    <source>
        <dbReference type="ARBA" id="ARBA00023170"/>
    </source>
</evidence>
<evidence type="ECO:0000256" key="5">
    <source>
        <dbReference type="ARBA" id="ARBA00023040"/>
    </source>
</evidence>
<evidence type="ECO:0000256" key="8">
    <source>
        <dbReference type="ARBA" id="ARBA00023224"/>
    </source>
</evidence>
<evidence type="ECO:0000256" key="1">
    <source>
        <dbReference type="ARBA" id="ARBA00004141"/>
    </source>
</evidence>
<dbReference type="AlphaFoldDB" id="A0A7R9M7M2"/>
<evidence type="ECO:0000256" key="6">
    <source>
        <dbReference type="ARBA" id="ARBA00023136"/>
    </source>
</evidence>
<dbReference type="PANTHER" id="PTHR45695">
    <property type="entry name" value="LEUCOKININ RECEPTOR-RELATED"/>
    <property type="match status" value="1"/>
</dbReference>
<evidence type="ECO:0000313" key="12">
    <source>
        <dbReference type="Proteomes" id="UP000728032"/>
    </source>
</evidence>
<name>A0A7R9M7M2_9ACAR</name>
<dbReference type="Pfam" id="PF00001">
    <property type="entry name" value="7tm_1"/>
    <property type="match status" value="1"/>
</dbReference>
<evidence type="ECO:0000313" key="11">
    <source>
        <dbReference type="EMBL" id="CAD7653918.1"/>
    </source>
</evidence>
<accession>A0A7R9M7M2</accession>
<dbReference type="InterPro" id="IPR017452">
    <property type="entry name" value="GPCR_Rhodpsn_7TM"/>
</dbReference>
<keyword evidence="8" id="KW-0807">Transducer</keyword>
<dbReference type="GO" id="GO:0004930">
    <property type="term" value="F:G protein-coupled receptor activity"/>
    <property type="evidence" value="ECO:0007669"/>
    <property type="project" value="UniProtKB-KW"/>
</dbReference>
<dbReference type="PROSITE" id="PS50262">
    <property type="entry name" value="G_PROTEIN_RECEP_F1_2"/>
    <property type="match status" value="1"/>
</dbReference>
<dbReference type="GO" id="GO:0005886">
    <property type="term" value="C:plasma membrane"/>
    <property type="evidence" value="ECO:0007669"/>
    <property type="project" value="TreeGrafter"/>
</dbReference>
<sequence length="164" mass="19509">MILKLYMIRASKSNRVPIYLLYKHSLERLIVIKMLSTVVILFAICWLPIHIFSLLVWFYPQILNAKTKVAYNLYVGTYFFCHWISQFHSLVNPIVYCFMSENFRNSLRSLIQSCFVRIKTCDRRVNECEVNITQDQSLSSYNNSNALRITDYNNKNRILDEDFL</sequence>
<dbReference type="EMBL" id="OC922084">
    <property type="protein sequence ID" value="CAD7653918.1"/>
    <property type="molecule type" value="Genomic_DNA"/>
</dbReference>
<evidence type="ECO:0000256" key="9">
    <source>
        <dbReference type="SAM" id="Phobius"/>
    </source>
</evidence>
<keyword evidence="5" id="KW-0297">G-protein coupled receptor</keyword>
<evidence type="ECO:0000256" key="2">
    <source>
        <dbReference type="ARBA" id="ARBA00010663"/>
    </source>
</evidence>
<gene>
    <name evidence="11" type="ORF">ONB1V03_LOCUS10569</name>
</gene>
<dbReference type="Gene3D" id="1.20.1070.10">
    <property type="entry name" value="Rhodopsin 7-helix transmembrane proteins"/>
    <property type="match status" value="1"/>
</dbReference>
<dbReference type="Proteomes" id="UP000728032">
    <property type="component" value="Unassembled WGS sequence"/>
</dbReference>
<feature type="transmembrane region" description="Helical" evidence="9">
    <location>
        <begin position="71"/>
        <end position="99"/>
    </location>
</feature>
<dbReference type="SUPFAM" id="SSF81321">
    <property type="entry name" value="Family A G protein-coupled receptor-like"/>
    <property type="match status" value="1"/>
</dbReference>
<dbReference type="PANTHER" id="PTHR45695:SF9">
    <property type="entry name" value="LEUCOKININ RECEPTOR"/>
    <property type="match status" value="1"/>
</dbReference>
<evidence type="ECO:0000256" key="3">
    <source>
        <dbReference type="ARBA" id="ARBA00022692"/>
    </source>
</evidence>
<dbReference type="EMBL" id="CAJPVJ010007259">
    <property type="protein sequence ID" value="CAG2171105.1"/>
    <property type="molecule type" value="Genomic_DNA"/>
</dbReference>
<protein>
    <recommendedName>
        <fullName evidence="10">G-protein coupled receptors family 1 profile domain-containing protein</fullName>
    </recommendedName>
</protein>
<keyword evidence="4 9" id="KW-1133">Transmembrane helix</keyword>
<keyword evidence="7" id="KW-0675">Receptor</keyword>
<proteinExistence type="inferred from homology"/>
<dbReference type="OrthoDB" id="10037617at2759"/>
<feature type="domain" description="G-protein coupled receptors family 1 profile" evidence="10">
    <location>
        <begin position="1"/>
        <end position="96"/>
    </location>
</feature>
<keyword evidence="6 9" id="KW-0472">Membrane</keyword>
<reference evidence="11" key="1">
    <citation type="submission" date="2020-11" db="EMBL/GenBank/DDBJ databases">
        <authorList>
            <person name="Tran Van P."/>
        </authorList>
    </citation>
    <scope>NUCLEOTIDE SEQUENCE</scope>
</reference>